<dbReference type="PANTHER" id="PTHR30283:SF4">
    <property type="entry name" value="PEROXIDE STRESS RESISTANCE PROTEIN YAAA"/>
    <property type="match status" value="1"/>
</dbReference>
<protein>
    <recommendedName>
        <fullName evidence="1">UPF0246 protein Bcop_0192</fullName>
    </recommendedName>
</protein>
<dbReference type="Proteomes" id="UP000018439">
    <property type="component" value="Chromosome"/>
</dbReference>
<dbReference type="EMBL" id="CM001167">
    <property type="protein sequence ID" value="EGJ70411.1"/>
    <property type="molecule type" value="Genomic_DNA"/>
</dbReference>
<dbReference type="InterPro" id="IPR005583">
    <property type="entry name" value="YaaA"/>
</dbReference>
<dbReference type="eggNOG" id="COG3022">
    <property type="taxonomic scope" value="Bacteria"/>
</dbReference>
<sequence length="257" mass="29928">MQILLSCAKTMTNKSKVKSPLTSVPLHKENASIIALYMAQRSVDELEEMLRVNPKIALENQQRYQIFHSPDTAELPAILAYTGIVFKRIDPSTFTPADFEYAQEHLRLTSFGYGLLKPLDLIKNYRLEGDIKLEELNGESLFDYWKDILTTDFVSEIKNKGQGVLLNLASDEMKRLFHWKEVERNVRVITPEFKVWKGDKLKTVVVYTKMCRGEMTRYVLKNRISRIEDLKDFVWGGFHYEPDLSKGDHWVFISDQK</sequence>
<dbReference type="GO" id="GO:0033194">
    <property type="term" value="P:response to hydroperoxide"/>
    <property type="evidence" value="ECO:0007669"/>
    <property type="project" value="TreeGrafter"/>
</dbReference>
<dbReference type="AlphaFoldDB" id="F3ZPW9"/>
<dbReference type="HAMAP" id="MF_00652">
    <property type="entry name" value="UPF0246"/>
    <property type="match status" value="1"/>
</dbReference>
<name>F3ZPW9_9BACE</name>
<dbReference type="PANTHER" id="PTHR30283">
    <property type="entry name" value="PEROXIDE STRESS RESPONSE PROTEIN YAAA"/>
    <property type="match status" value="1"/>
</dbReference>
<dbReference type="NCBIfam" id="NF002547">
    <property type="entry name" value="PRK02101.2-5"/>
    <property type="match status" value="1"/>
</dbReference>
<evidence type="ECO:0000313" key="3">
    <source>
        <dbReference type="Proteomes" id="UP000018439"/>
    </source>
</evidence>
<reference evidence="2 3" key="1">
    <citation type="journal article" date="2011" name="Stand. Genomic Sci.">
        <title>Non-contiguous finished genome sequence of Bacteroides coprosuis type strain (PC139).</title>
        <authorList>
            <person name="Land M."/>
            <person name="Held B."/>
            <person name="Gronow S."/>
            <person name="Abt B."/>
            <person name="Lucas S."/>
            <person name="Del Rio T.G."/>
            <person name="Nolan M."/>
            <person name="Tice H."/>
            <person name="Cheng J.F."/>
            <person name="Pitluck S."/>
            <person name="Liolios K."/>
            <person name="Pagani I."/>
            <person name="Ivanova N."/>
            <person name="Mavromatis K."/>
            <person name="Mikhailova N."/>
            <person name="Pati A."/>
            <person name="Tapia R."/>
            <person name="Han C."/>
            <person name="Goodwin L."/>
            <person name="Chen A."/>
            <person name="Palaniappan K."/>
            <person name="Hauser L."/>
            <person name="Brambilla E.M."/>
            <person name="Rohde M."/>
            <person name="Goker M."/>
            <person name="Detter J.C."/>
            <person name="Woyke T."/>
            <person name="Bristow J."/>
            <person name="Eisen J.A."/>
            <person name="Markowitz V."/>
            <person name="Hugenholtz P."/>
            <person name="Kyrpides N.C."/>
            <person name="Klenk H.P."/>
            <person name="Lapidus A."/>
        </authorList>
    </citation>
    <scope>NUCLEOTIDE SEQUENCE [LARGE SCALE GENOMIC DNA]</scope>
    <source>
        <strain evidence="2 3">DSM 18011</strain>
    </source>
</reference>
<comment type="similarity">
    <text evidence="1">Belongs to the UPF0246 family.</text>
</comment>
<evidence type="ECO:0000313" key="2">
    <source>
        <dbReference type="EMBL" id="EGJ70411.1"/>
    </source>
</evidence>
<evidence type="ECO:0000256" key="1">
    <source>
        <dbReference type="HAMAP-Rule" id="MF_00652"/>
    </source>
</evidence>
<keyword evidence="3" id="KW-1185">Reference proteome</keyword>
<organism evidence="2 3">
    <name type="scientific">Bacteroides coprosuis DSM 18011</name>
    <dbReference type="NCBI Taxonomy" id="679937"/>
    <lineage>
        <taxon>Bacteria</taxon>
        <taxon>Pseudomonadati</taxon>
        <taxon>Bacteroidota</taxon>
        <taxon>Bacteroidia</taxon>
        <taxon>Bacteroidales</taxon>
        <taxon>Bacteroidaceae</taxon>
        <taxon>Bacteroides</taxon>
    </lineage>
</organism>
<dbReference type="OrthoDB" id="9777133at2"/>
<dbReference type="GO" id="GO:0005829">
    <property type="term" value="C:cytosol"/>
    <property type="evidence" value="ECO:0007669"/>
    <property type="project" value="TreeGrafter"/>
</dbReference>
<dbReference type="Pfam" id="PF03883">
    <property type="entry name" value="H2O2_YaaD"/>
    <property type="match status" value="1"/>
</dbReference>
<proteinExistence type="inferred from homology"/>
<dbReference type="HOGENOM" id="CLU_061989_0_1_10"/>
<accession>F3ZPW9</accession>
<gene>
    <name evidence="2" type="ORF">Bcop_0192</name>
</gene>
<dbReference type="STRING" id="679937.Bcop_0192"/>